<proteinExistence type="inferred from homology"/>
<reference evidence="6" key="1">
    <citation type="submission" date="2021-06" db="EMBL/GenBank/DDBJ databases">
        <authorList>
            <person name="Kallberg Y."/>
            <person name="Tangrot J."/>
            <person name="Rosling A."/>
        </authorList>
    </citation>
    <scope>NUCLEOTIDE SEQUENCE</scope>
    <source>
        <strain evidence="6">FL130A</strain>
    </source>
</reference>
<organism evidence="6 7">
    <name type="scientific">Ambispora leptoticha</name>
    <dbReference type="NCBI Taxonomy" id="144679"/>
    <lineage>
        <taxon>Eukaryota</taxon>
        <taxon>Fungi</taxon>
        <taxon>Fungi incertae sedis</taxon>
        <taxon>Mucoromycota</taxon>
        <taxon>Glomeromycotina</taxon>
        <taxon>Glomeromycetes</taxon>
        <taxon>Archaeosporales</taxon>
        <taxon>Ambisporaceae</taxon>
        <taxon>Ambispora</taxon>
    </lineage>
</organism>
<dbReference type="PANTHER" id="PTHR10746">
    <property type="entry name" value="50S RIBOSOMAL PROTEIN L4"/>
    <property type="match status" value="1"/>
</dbReference>
<dbReference type="GO" id="GO:1990904">
    <property type="term" value="C:ribonucleoprotein complex"/>
    <property type="evidence" value="ECO:0007669"/>
    <property type="project" value="UniProtKB-KW"/>
</dbReference>
<evidence type="ECO:0000256" key="4">
    <source>
        <dbReference type="ARBA" id="ARBA00040565"/>
    </source>
</evidence>
<dbReference type="Gene3D" id="3.40.1370.10">
    <property type="match status" value="1"/>
</dbReference>
<feature type="compositionally biased region" description="Polar residues" evidence="5">
    <location>
        <begin position="304"/>
        <end position="315"/>
    </location>
</feature>
<dbReference type="InterPro" id="IPR013005">
    <property type="entry name" value="Ribosomal_uL4-like"/>
</dbReference>
<keyword evidence="7" id="KW-1185">Reference proteome</keyword>
<dbReference type="Proteomes" id="UP000789508">
    <property type="component" value="Unassembled WGS sequence"/>
</dbReference>
<dbReference type="InterPro" id="IPR023574">
    <property type="entry name" value="Ribosomal_uL4_dom_sf"/>
</dbReference>
<dbReference type="EMBL" id="CAJVPS010020408">
    <property type="protein sequence ID" value="CAG8704293.1"/>
    <property type="molecule type" value="Genomic_DNA"/>
</dbReference>
<protein>
    <recommendedName>
        <fullName evidence="4">Large ribosomal subunit protein uL4m</fullName>
    </recommendedName>
</protein>
<comment type="similarity">
    <text evidence="1">Belongs to the universal ribosomal protein uL4 family.</text>
</comment>
<dbReference type="GO" id="GO:0006412">
    <property type="term" value="P:translation"/>
    <property type="evidence" value="ECO:0007669"/>
    <property type="project" value="InterPro"/>
</dbReference>
<name>A0A9N9HST4_9GLOM</name>
<accession>A0A9N9HST4</accession>
<gene>
    <name evidence="6" type="ORF">ALEPTO_LOCUS11686</name>
</gene>
<evidence type="ECO:0000256" key="1">
    <source>
        <dbReference type="ARBA" id="ARBA00010528"/>
    </source>
</evidence>
<dbReference type="AlphaFoldDB" id="A0A9N9HST4"/>
<dbReference type="GO" id="GO:0005840">
    <property type="term" value="C:ribosome"/>
    <property type="evidence" value="ECO:0007669"/>
    <property type="project" value="UniProtKB-KW"/>
</dbReference>
<dbReference type="GO" id="GO:0003735">
    <property type="term" value="F:structural constituent of ribosome"/>
    <property type="evidence" value="ECO:0007669"/>
    <property type="project" value="InterPro"/>
</dbReference>
<evidence type="ECO:0000256" key="3">
    <source>
        <dbReference type="ARBA" id="ARBA00023274"/>
    </source>
</evidence>
<dbReference type="SUPFAM" id="SSF52166">
    <property type="entry name" value="Ribosomal protein L4"/>
    <property type="match status" value="1"/>
</dbReference>
<keyword evidence="3" id="KW-0687">Ribonucleoprotein</keyword>
<feature type="non-terminal residue" evidence="6">
    <location>
        <position position="525"/>
    </location>
</feature>
<dbReference type="OrthoDB" id="2433220at2759"/>
<dbReference type="InterPro" id="IPR002136">
    <property type="entry name" value="Ribosomal_uL4"/>
</dbReference>
<comment type="caution">
    <text evidence="6">The sequence shown here is derived from an EMBL/GenBank/DDBJ whole genome shotgun (WGS) entry which is preliminary data.</text>
</comment>
<feature type="region of interest" description="Disordered" evidence="5">
    <location>
        <begin position="303"/>
        <end position="327"/>
    </location>
</feature>
<sequence length="525" mass="60009">NKKILAEKLKKHLNSPEYVAMPDLIKSGDSSPSLTCHGGELIIEERKFIDFKKEPSLIYYNDLEPADWQEIINLIKKRNEERRANFQAKQKKIEDKVNSQPGLFYYHGEVNKDDRSNSTFDYGDKKGRYFGLWGSENGRSFYLEINSKHPVLDTFPFGKHGYYLIETDKPIERNDGVVQVGDKVTITPYEVENDSELSETEKAKSEAEKIKDCDICRKNENEMAKDLTHDGIPFFVETIKGGKTDCYAGHKDQNGKILQQQNCSHCQPWKQHQNLKQELVTARNLFQKNNQTKITKEDLEKMINPNSTSTKNPKGTSKVKTRGEVKGSTRKIYRQKGTGGARHGHRYAPQFVGGGVCFGPSGVKNYKFKINEKELKKALQSLLGEKMRNKELMLVDKLELDNYKTKEAEKFLNILPAKQTKTLLILAHQEENKEKIIRSFRNLPYISISDSKSVNAYQVMSPNYLIFTHSAFSEIEKRLNNSALVEPKIVNLAIHLEKLTAQLSDGRELNEVVGIESFTKGFDAD</sequence>
<dbReference type="Pfam" id="PF00573">
    <property type="entry name" value="Ribosomal_L4"/>
    <property type="match status" value="1"/>
</dbReference>
<dbReference type="PANTHER" id="PTHR10746:SF6">
    <property type="entry name" value="LARGE RIBOSOMAL SUBUNIT PROTEIN UL4M"/>
    <property type="match status" value="1"/>
</dbReference>
<evidence type="ECO:0000313" key="7">
    <source>
        <dbReference type="Proteomes" id="UP000789508"/>
    </source>
</evidence>
<feature type="non-terminal residue" evidence="6">
    <location>
        <position position="1"/>
    </location>
</feature>
<evidence type="ECO:0000256" key="5">
    <source>
        <dbReference type="SAM" id="MobiDB-lite"/>
    </source>
</evidence>
<evidence type="ECO:0000313" key="6">
    <source>
        <dbReference type="EMBL" id="CAG8704293.1"/>
    </source>
</evidence>
<keyword evidence="2" id="KW-0689">Ribosomal protein</keyword>
<dbReference type="NCBIfam" id="TIGR03953">
    <property type="entry name" value="rplD_bact"/>
    <property type="match status" value="1"/>
</dbReference>
<evidence type="ECO:0000256" key="2">
    <source>
        <dbReference type="ARBA" id="ARBA00022980"/>
    </source>
</evidence>